<dbReference type="GO" id="GO:0009288">
    <property type="term" value="C:bacterial-type flagellum"/>
    <property type="evidence" value="ECO:0007669"/>
    <property type="project" value="UniProtKB-SubCell"/>
</dbReference>
<keyword evidence="4" id="KW-0975">Bacterial flagellum</keyword>
<dbReference type="GO" id="GO:0005576">
    <property type="term" value="C:extracellular region"/>
    <property type="evidence" value="ECO:0007669"/>
    <property type="project" value="UniProtKB-SubCell"/>
</dbReference>
<feature type="domain" description="Flagellin N-terminal" evidence="5">
    <location>
        <begin position="14"/>
        <end position="139"/>
    </location>
</feature>
<reference evidence="7 9" key="1">
    <citation type="submission" date="2020-06" db="EMBL/GenBank/DDBJ databases">
        <title>Description of novel acetic acid bacteria.</title>
        <authorList>
            <person name="Sombolestani A."/>
        </authorList>
    </citation>
    <scope>NUCLEOTIDE SEQUENCE [LARGE SCALE GENOMIC DNA]</scope>
    <source>
        <strain evidence="7 9">LMG 26838</strain>
    </source>
</reference>
<dbReference type="Proteomes" id="UP000557688">
    <property type="component" value="Unassembled WGS sequence"/>
</dbReference>
<dbReference type="GO" id="GO:0005198">
    <property type="term" value="F:structural molecule activity"/>
    <property type="evidence" value="ECO:0007669"/>
    <property type="project" value="InterPro"/>
</dbReference>
<keyword evidence="8" id="KW-1185">Reference proteome</keyword>
<evidence type="ECO:0000256" key="2">
    <source>
        <dbReference type="ARBA" id="ARBA00004613"/>
    </source>
</evidence>
<dbReference type="InterPro" id="IPR001029">
    <property type="entry name" value="Flagellin_N"/>
</dbReference>
<evidence type="ECO:0000256" key="1">
    <source>
        <dbReference type="ARBA" id="ARBA00004365"/>
    </source>
</evidence>
<dbReference type="PANTHER" id="PTHR42792">
    <property type="entry name" value="FLAGELLIN"/>
    <property type="match status" value="1"/>
</dbReference>
<dbReference type="Proteomes" id="UP000565205">
    <property type="component" value="Unassembled WGS sequence"/>
</dbReference>
<dbReference type="AlphaFoldDB" id="A0A839UWT0"/>
<comment type="subcellular location">
    <subcellularLocation>
        <location evidence="1">Bacterial flagellum</location>
    </subcellularLocation>
    <subcellularLocation>
        <location evidence="2">Secreted</location>
    </subcellularLocation>
</comment>
<evidence type="ECO:0000313" key="8">
    <source>
        <dbReference type="Proteomes" id="UP000557688"/>
    </source>
</evidence>
<evidence type="ECO:0000259" key="5">
    <source>
        <dbReference type="Pfam" id="PF00669"/>
    </source>
</evidence>
<dbReference type="RefSeq" id="WP_176623883.1">
    <property type="nucleotide sequence ID" value="NZ_JABXXQ010000145.1"/>
</dbReference>
<dbReference type="SUPFAM" id="SSF64518">
    <property type="entry name" value="Phase 1 flagellin"/>
    <property type="match status" value="1"/>
</dbReference>
<keyword evidence="6" id="KW-0966">Cell projection</keyword>
<dbReference type="Pfam" id="PF00669">
    <property type="entry name" value="Flagellin_N"/>
    <property type="match status" value="1"/>
</dbReference>
<comment type="similarity">
    <text evidence="3">Belongs to the bacterial flagellin family.</text>
</comment>
<keyword evidence="6" id="KW-0969">Cilium</keyword>
<organism evidence="6 8">
    <name type="scientific">Endobacter medicaginis</name>
    <dbReference type="NCBI Taxonomy" id="1181271"/>
    <lineage>
        <taxon>Bacteria</taxon>
        <taxon>Pseudomonadati</taxon>
        <taxon>Pseudomonadota</taxon>
        <taxon>Alphaproteobacteria</taxon>
        <taxon>Acetobacterales</taxon>
        <taxon>Acetobacteraceae</taxon>
        <taxon>Endobacter</taxon>
    </lineage>
</organism>
<name>A0A839UWT0_9PROT</name>
<dbReference type="PANTHER" id="PTHR42792:SF1">
    <property type="entry name" value="FLAGELLAR HOOK-ASSOCIATED PROTEIN 3"/>
    <property type="match status" value="1"/>
</dbReference>
<evidence type="ECO:0000313" key="7">
    <source>
        <dbReference type="EMBL" id="NVN30387.1"/>
    </source>
</evidence>
<sequence>MISALGNGGGLAILMAGVQRMQGEQQTLAAQASSGLISDDISGLGARAGSVLRLQPQLSALSACQGAMTQAQAGLSVSATALTGMQDIATSLSTSLVALQSDGSTDKLSAVTGAALAGLSNIKSLLNTQSAGRYVFSGTASDTPVIESGADLSSGTLADAVQSALNDNPEDASAAMSAILAAVGSDIPFSSPLTSVPATALQSSTVTGPQARQATGYVATSAGTSSDVSTGSPVRDLIAGLSVLAGLSPTQLQAAQSSGLLSKLGQMVSSAASGLVDANAGIGAQQQALTAQSSVSQMMSTALSTQYGDLTDVDLATVATQQSAVQSQLTASYSLIADMKNLSLAAYL</sequence>
<reference evidence="6 8" key="2">
    <citation type="submission" date="2020-08" db="EMBL/GenBank/DDBJ databases">
        <title>Genomic Encyclopedia of Type Strains, Phase III (KMG-III): the genomes of soil and plant-associated and newly described type strains.</title>
        <authorList>
            <person name="Whitman W."/>
        </authorList>
    </citation>
    <scope>NUCLEOTIDE SEQUENCE [LARGE SCALE GENOMIC DNA]</scope>
    <source>
        <strain evidence="6 8">CECT 8088</strain>
    </source>
</reference>
<dbReference type="Gene3D" id="1.20.1330.10">
    <property type="entry name" value="f41 fragment of flagellin, N-terminal domain"/>
    <property type="match status" value="1"/>
</dbReference>
<dbReference type="EMBL" id="JABXXQ010000145">
    <property type="protein sequence ID" value="NVN30387.1"/>
    <property type="molecule type" value="Genomic_DNA"/>
</dbReference>
<accession>A0A839UWT0</accession>
<keyword evidence="6" id="KW-0282">Flagellum</keyword>
<gene>
    <name evidence="6" type="ORF">FHR90_002624</name>
    <name evidence="7" type="ORF">HUK83_08575</name>
</gene>
<evidence type="ECO:0000313" key="9">
    <source>
        <dbReference type="Proteomes" id="UP000565205"/>
    </source>
</evidence>
<dbReference type="InterPro" id="IPR001492">
    <property type="entry name" value="Flagellin"/>
</dbReference>
<comment type="caution">
    <text evidence="6">The sequence shown here is derived from an EMBL/GenBank/DDBJ whole genome shotgun (WGS) entry which is preliminary data.</text>
</comment>
<evidence type="ECO:0000313" key="6">
    <source>
        <dbReference type="EMBL" id="MBB3174778.1"/>
    </source>
</evidence>
<dbReference type="EMBL" id="JACHXV010000011">
    <property type="protein sequence ID" value="MBB3174778.1"/>
    <property type="molecule type" value="Genomic_DNA"/>
</dbReference>
<proteinExistence type="inferred from homology"/>
<protein>
    <submittedName>
        <fullName evidence="6">Flagellar hook-associated protein 3 FlgL</fullName>
    </submittedName>
</protein>
<evidence type="ECO:0000256" key="3">
    <source>
        <dbReference type="ARBA" id="ARBA00005709"/>
    </source>
</evidence>
<evidence type="ECO:0000256" key="4">
    <source>
        <dbReference type="ARBA" id="ARBA00023143"/>
    </source>
</evidence>